<keyword evidence="3" id="KW-1185">Reference proteome</keyword>
<dbReference type="EMBL" id="JACGCM010002618">
    <property type="protein sequence ID" value="KAF6137982.1"/>
    <property type="molecule type" value="Genomic_DNA"/>
</dbReference>
<keyword evidence="1" id="KW-0472">Membrane</keyword>
<gene>
    <name evidence="2" type="ORF">GIB67_041855</name>
</gene>
<dbReference type="AlphaFoldDB" id="A0A7J7L5X0"/>
<dbReference type="GO" id="GO:0005783">
    <property type="term" value="C:endoplasmic reticulum"/>
    <property type="evidence" value="ECO:0007669"/>
    <property type="project" value="TreeGrafter"/>
</dbReference>
<dbReference type="PANTHER" id="PTHR12861">
    <property type="entry name" value="TRANSLOCON-ASSOCIATED PROTEIN, BETA SUBUNIT PRECURSOR TRAP-BETA SIGNAL SEQUENCE RECEPTOR BETA SUBUNIT"/>
    <property type="match status" value="1"/>
</dbReference>
<name>A0A7J7L5X0_9MAGN</name>
<evidence type="ECO:0000256" key="1">
    <source>
        <dbReference type="SAM" id="Phobius"/>
    </source>
</evidence>
<dbReference type="OrthoDB" id="5860827at2759"/>
<evidence type="ECO:0000313" key="2">
    <source>
        <dbReference type="EMBL" id="KAF6137982.1"/>
    </source>
</evidence>
<keyword evidence="1" id="KW-1133">Transmembrane helix</keyword>
<organism evidence="2 3">
    <name type="scientific">Kingdonia uniflora</name>
    <dbReference type="NCBI Taxonomy" id="39325"/>
    <lineage>
        <taxon>Eukaryota</taxon>
        <taxon>Viridiplantae</taxon>
        <taxon>Streptophyta</taxon>
        <taxon>Embryophyta</taxon>
        <taxon>Tracheophyta</taxon>
        <taxon>Spermatophyta</taxon>
        <taxon>Magnoliopsida</taxon>
        <taxon>Ranunculales</taxon>
        <taxon>Circaeasteraceae</taxon>
        <taxon>Kingdonia</taxon>
    </lineage>
</organism>
<dbReference type="PANTHER" id="PTHR12861:SF3">
    <property type="entry name" value="TRANSLOCON-ASSOCIATED PROTEIN SUBUNIT BETA"/>
    <property type="match status" value="1"/>
</dbReference>
<dbReference type="Pfam" id="PF05753">
    <property type="entry name" value="TRAP_beta"/>
    <property type="match status" value="1"/>
</dbReference>
<comment type="caution">
    <text evidence="2">The sequence shown here is derived from an EMBL/GenBank/DDBJ whole genome shotgun (WGS) entry which is preliminary data.</text>
</comment>
<dbReference type="Proteomes" id="UP000541444">
    <property type="component" value="Unassembled WGS sequence"/>
</dbReference>
<reference evidence="2 3" key="1">
    <citation type="journal article" date="2020" name="IScience">
        <title>Genome Sequencing of the Endangered Kingdonia uniflora (Circaeasteraceae, Ranunculales) Reveals Potential Mechanisms of Evolutionary Specialization.</title>
        <authorList>
            <person name="Sun Y."/>
            <person name="Deng T."/>
            <person name="Zhang A."/>
            <person name="Moore M.J."/>
            <person name="Landis J.B."/>
            <person name="Lin N."/>
            <person name="Zhang H."/>
            <person name="Zhang X."/>
            <person name="Huang J."/>
            <person name="Zhang X."/>
            <person name="Sun H."/>
            <person name="Wang H."/>
        </authorList>
    </citation>
    <scope>NUCLEOTIDE SEQUENCE [LARGE SCALE GENOMIC DNA]</scope>
    <source>
        <strain evidence="2">TB1705</strain>
        <tissue evidence="2">Leaf</tissue>
    </source>
</reference>
<accession>A0A7J7L5X0</accession>
<sequence>MDPVTSNLHEAQSVQRGITIATHNGFRKVVVATSNKDMAGNIEDTCKANWECNFTYSAIGVLTRGLDECKIAYEVKEFYSAAILLSSFQIDPGDSILSPSSLPSNLCSIIEEDARGTRYTHLQFLLYCSYYQLQNLFRTAYDVSLLDDNWAQDVFDLNSGNVSKTWEKIDMGSIVSHSFLLESKVKGTFQSAPAVIKFRIPTKVALQEAFSNPILPLHILADQLPEKKVELRLLVKYGSLVSVISIVVLFISLVASPSKSSISKSGKKRR</sequence>
<proteinExistence type="predicted"/>
<feature type="transmembrane region" description="Helical" evidence="1">
    <location>
        <begin position="234"/>
        <end position="255"/>
    </location>
</feature>
<evidence type="ECO:0000313" key="3">
    <source>
        <dbReference type="Proteomes" id="UP000541444"/>
    </source>
</evidence>
<keyword evidence="1" id="KW-0812">Transmembrane</keyword>
<protein>
    <submittedName>
        <fullName evidence="2">Uncharacterized protein</fullName>
    </submittedName>
</protein>